<evidence type="ECO:0000256" key="7">
    <source>
        <dbReference type="ARBA" id="ARBA00023159"/>
    </source>
</evidence>
<proteinExistence type="inferred from homology"/>
<evidence type="ECO:0000256" key="9">
    <source>
        <dbReference type="ARBA" id="ARBA00023242"/>
    </source>
</evidence>
<dbReference type="InterPro" id="IPR048338">
    <property type="entry name" value="Mediator_Med16"/>
</dbReference>
<protein>
    <recommendedName>
        <fullName evidence="3 11">Mediator of RNA polymerase II transcription subunit 16</fullName>
    </recommendedName>
    <alternativeName>
        <fullName evidence="10 11">Mediator complex subunit 16</fullName>
    </alternativeName>
</protein>
<evidence type="ECO:0000256" key="1">
    <source>
        <dbReference type="ARBA" id="ARBA00004123"/>
    </source>
</evidence>
<feature type="domain" description="Mediator complex subunit Med16 N-terminal" evidence="12">
    <location>
        <begin position="17"/>
        <end position="82"/>
    </location>
</feature>
<dbReference type="Pfam" id="PF11635">
    <property type="entry name" value="Med16_N"/>
    <property type="match status" value="1"/>
</dbReference>
<comment type="subcellular location">
    <subcellularLocation>
        <location evidence="1 11">Nucleus</location>
    </subcellularLocation>
</comment>
<comment type="caution">
    <text evidence="15">The sequence shown here is derived from an EMBL/GenBank/DDBJ whole genome shotgun (WGS) entry which is preliminary data.</text>
</comment>
<dbReference type="GO" id="GO:0045893">
    <property type="term" value="P:positive regulation of DNA-templated transcription"/>
    <property type="evidence" value="ECO:0007669"/>
    <property type="project" value="TreeGrafter"/>
</dbReference>
<dbReference type="InterPro" id="IPR048616">
    <property type="entry name" value="MED16_bridge"/>
</dbReference>
<feature type="domain" description="Mediator complex subunit 16 C-terminal" evidence="14">
    <location>
        <begin position="442"/>
        <end position="505"/>
    </location>
</feature>
<evidence type="ECO:0000256" key="4">
    <source>
        <dbReference type="ARBA" id="ARBA00022574"/>
    </source>
</evidence>
<keyword evidence="8 11" id="KW-0804">Transcription</keyword>
<dbReference type="EMBL" id="JACDTQ010001037">
    <property type="protein sequence ID" value="KAF5924248.1"/>
    <property type="molecule type" value="Genomic_DNA"/>
</dbReference>
<gene>
    <name evidence="11" type="primary">MED16</name>
    <name evidence="15" type="ORF">HPG69_003900</name>
</gene>
<dbReference type="InterPro" id="IPR048339">
    <property type="entry name" value="Mediator_Med16_C"/>
</dbReference>
<organism evidence="15 16">
    <name type="scientific">Diceros bicornis minor</name>
    <name type="common">South-central black rhinoceros</name>
    <dbReference type="NCBI Taxonomy" id="77932"/>
    <lineage>
        <taxon>Eukaryota</taxon>
        <taxon>Metazoa</taxon>
        <taxon>Chordata</taxon>
        <taxon>Craniata</taxon>
        <taxon>Vertebrata</taxon>
        <taxon>Euteleostomi</taxon>
        <taxon>Mammalia</taxon>
        <taxon>Eutheria</taxon>
        <taxon>Laurasiatheria</taxon>
        <taxon>Perissodactyla</taxon>
        <taxon>Rhinocerotidae</taxon>
        <taxon>Diceros</taxon>
    </lineage>
</organism>
<evidence type="ECO:0000256" key="3">
    <source>
        <dbReference type="ARBA" id="ARBA00019614"/>
    </source>
</evidence>
<evidence type="ECO:0000259" key="14">
    <source>
        <dbReference type="Pfam" id="PF20719"/>
    </source>
</evidence>
<dbReference type="InterPro" id="IPR021665">
    <property type="entry name" value="Mediator_Med16_N"/>
</dbReference>
<evidence type="ECO:0000256" key="11">
    <source>
        <dbReference type="RuleBase" id="RU364149"/>
    </source>
</evidence>
<reference evidence="15 16" key="1">
    <citation type="journal article" date="2020" name="Mol. Biol. Evol.">
        <title>Interspecific Gene Flow and the Evolution of Specialization in Black and White Rhinoceros.</title>
        <authorList>
            <person name="Moodley Y."/>
            <person name="Westbury M.V."/>
            <person name="Russo I.M."/>
            <person name="Gopalakrishnan S."/>
            <person name="Rakotoarivelo A."/>
            <person name="Olsen R.A."/>
            <person name="Prost S."/>
            <person name="Tunstall T."/>
            <person name="Ryder O.A."/>
            <person name="Dalen L."/>
            <person name="Bruford M.W."/>
        </authorList>
    </citation>
    <scope>NUCLEOTIDE SEQUENCE [LARGE SCALE GENOMIC DNA]</scope>
    <source>
        <strain evidence="15">SBR-YM</strain>
        <tissue evidence="15">Skin</tissue>
    </source>
</reference>
<sequence>GDKQPMILKWRILSATNDLDRVSAVALPKLPISLTNTDLKVASDTQFYPGLGLALAFHDGSVHIVHRLSLQTMAIFYSSATPRSVDEPAIKRPRATGPAVHFKAMQLSWTSLALVGIDNHGKLSMLRISPSMGHALEVHLALRHLLFLLEYCMVTGYDWWDILLHVQPGMVQSLVEKLHEEYTRQNAALQQVLSTRILAMKASLCKLSPCTVTRVCDYHAKLFLIAISSTLKSLLRPHLLNTPDKSPGDRLTEICAKITDVDIDKVMINLKTEEFVLDMNTLQALQQLLQWVGDFVLYLLASLPNQGSPLRPGHSFLRDGTSLGMLRELMVVIRIWGLLKPSCLPVYTATSDTQDSMSLLFRLLTKLWICCRDEGPTSEPDEALVDECCLLPSQLLIPSLDWLPVSDGLVSRLQPKQPLRLHFGKAPALPGSATTLQLDGLVRAPGQPKIDHLRRLHLGAYPTEECKACTRCGCVTMLKSPNKTTAVKQWEQRWIKNCLCGGLWRRMPLSYP</sequence>
<dbReference type="GO" id="GO:0016592">
    <property type="term" value="C:mediator complex"/>
    <property type="evidence" value="ECO:0007669"/>
    <property type="project" value="TreeGrafter"/>
</dbReference>
<evidence type="ECO:0000259" key="13">
    <source>
        <dbReference type="Pfam" id="PF20718"/>
    </source>
</evidence>
<dbReference type="PANTHER" id="PTHR13224:SF6">
    <property type="entry name" value="MEDIATOR OF RNA POLYMERASE II TRANSCRIPTION SUBUNIT 16"/>
    <property type="match status" value="1"/>
</dbReference>
<comment type="similarity">
    <text evidence="2 11">Belongs to the Mediator complex subunit 16 family.</text>
</comment>
<dbReference type="PANTHER" id="PTHR13224">
    <property type="entry name" value="THYROID HORMONE RECEPTOR-ASSOCIATED PROTEIN-RELATED"/>
    <property type="match status" value="1"/>
</dbReference>
<keyword evidence="16" id="KW-1185">Reference proteome</keyword>
<feature type="non-terminal residue" evidence="15">
    <location>
        <position position="1"/>
    </location>
</feature>
<evidence type="ECO:0000256" key="6">
    <source>
        <dbReference type="ARBA" id="ARBA00023015"/>
    </source>
</evidence>
<keyword evidence="4" id="KW-0853">WD repeat</keyword>
<keyword evidence="7 11" id="KW-0010">Activator</keyword>
<comment type="function">
    <text evidence="11">Component of the Mediator complex, a coactivator involved in the regulated transcription of nearly all RNA polymerase II-dependent genes. Mediator functions as a bridge to convey information from gene-specific regulatory proteins to the basal RNA polymerase II transcription machinery. Mediator is recruited to promoters by direct interactions with regulatory proteins and serves as a scaffold for the assembly of a functional preinitiation complex with RNA polymerase II and the general transcription factors.</text>
</comment>
<evidence type="ECO:0000256" key="5">
    <source>
        <dbReference type="ARBA" id="ARBA00022737"/>
    </source>
</evidence>
<evidence type="ECO:0000313" key="15">
    <source>
        <dbReference type="EMBL" id="KAF5924248.1"/>
    </source>
</evidence>
<evidence type="ECO:0000259" key="12">
    <source>
        <dbReference type="Pfam" id="PF11635"/>
    </source>
</evidence>
<comment type="subunit">
    <text evidence="11">Component of the Mediator complex, which is composed of MED1, MED4, MED6, MED7, MED8, MED9, MED10, MED11, MED12, MED13, MED13L, MED14, MED15, MED16, MED17, MED18, MED19, MED20, MED21, MED22, MED23, MED24, MED25, MED26, MED27, MED29, MED30, MED31, CCNC, CDK8 and CDC2L6/CDK11. The MED12, MED13, CCNC and CDK8 subunits form a distinct module termed the CDK8 module. Mediator containing the CDK8 module is less active than Mediator lacking this module in supporting transcriptional activation. Individual preparations of the Mediator complex lacking one or more distinct subunits have been variously termed ARC, CRSP, DRIP, PC2, SMCC and TRAP.</text>
</comment>
<keyword evidence="5" id="KW-0677">Repeat</keyword>
<dbReference type="Proteomes" id="UP000551758">
    <property type="component" value="Unassembled WGS sequence"/>
</dbReference>
<dbReference type="Pfam" id="PF20718">
    <property type="entry name" value="Med16_bridge"/>
    <property type="match status" value="1"/>
</dbReference>
<feature type="domain" description="Mediator of RNA polymerase II transcription subunit 16 central helical bridge" evidence="13">
    <location>
        <begin position="148"/>
        <end position="336"/>
    </location>
</feature>
<accession>A0A7J7F8L7</accession>
<evidence type="ECO:0000256" key="2">
    <source>
        <dbReference type="ARBA" id="ARBA00006543"/>
    </source>
</evidence>
<evidence type="ECO:0000256" key="10">
    <source>
        <dbReference type="ARBA" id="ARBA00032015"/>
    </source>
</evidence>
<keyword evidence="6 11" id="KW-0805">Transcription regulation</keyword>
<dbReference type="Pfam" id="PF20719">
    <property type="entry name" value="Med16_C"/>
    <property type="match status" value="1"/>
</dbReference>
<name>A0A7J7F8L7_DICBM</name>
<evidence type="ECO:0000313" key="16">
    <source>
        <dbReference type="Proteomes" id="UP000551758"/>
    </source>
</evidence>
<dbReference type="AlphaFoldDB" id="A0A7J7F8L7"/>
<evidence type="ECO:0000256" key="8">
    <source>
        <dbReference type="ARBA" id="ARBA00023163"/>
    </source>
</evidence>
<keyword evidence="9 11" id="KW-0539">Nucleus</keyword>